<dbReference type="eggNOG" id="ENOG502R9EV">
    <property type="taxonomic scope" value="Eukaryota"/>
</dbReference>
<evidence type="ECO:0000313" key="4">
    <source>
        <dbReference type="Proteomes" id="UP000005222"/>
    </source>
</evidence>
<gene>
    <name evidence="2" type="primary">Piso0_004407</name>
    <name evidence="2" type="ORF">GNLVRS01_PISO0K16202g</name>
    <name evidence="3" type="ORF">GNLVRS01_PISO0L16203g</name>
</gene>
<sequence>MGLSERYYKESSAPLFLSPVTSAISDENSVDGGDGEQPDTSISERLATNGDGLEDKSENRAALEGFSPLLSLPLEILYQIIEIVYYDDNTTSINSNLENFSKTIPLLSKTINTISLRFLYKYAIFNRPHSFDKFLQNVIKYPGLGQFVEFMDFQMFTSVGLGRTGRMNQEIQMVTSKTILQALSLTPNLVEFLASENIQDDLDEHVLDYLFNCLPKLQALDFCGASSESFVSAFHNLIIQPFSRDDESENLSNLFKISFHDCSSLTPDIFTKVLSPLYNLRRLDLTHTSITSSILKTCLPCTARLTHLSLAKCSKLTTKDLINFLTTHPAVVNDSLEWLSLQIDANMVTPLNEVYLFYTIKHLKAPNLRYLNLGGLPVNPRILKLIKNQFPVLESLSISHSSVEMSDIVEYLDSNTQIKFLDISGCKRISKFNLSTILKRNYGSQLRAVEFDYKSLYELTAGESTKITQSLNSASTVNLLSYQTTLPEIWKFYDNEGRRAWIYKIAPTDPDYESTSSKKTPSSNLTFYDLETGEKIVQRVKKPSFLKYASRKINCSIGYFNLNTVKKKKYLQNELQESVWPDEFSERGIYNYYSLNVK</sequence>
<organism evidence="2 4">
    <name type="scientific">Pichia sorbitophila (strain ATCC MYA-4447 / BCRC 22081 / CBS 7064 / NBRC 10061 / NRRL Y-12695)</name>
    <name type="common">Hybrid yeast</name>
    <dbReference type="NCBI Taxonomy" id="559304"/>
    <lineage>
        <taxon>Eukaryota</taxon>
        <taxon>Fungi</taxon>
        <taxon>Dikarya</taxon>
        <taxon>Ascomycota</taxon>
        <taxon>Saccharomycotina</taxon>
        <taxon>Pichiomycetes</taxon>
        <taxon>Debaryomycetaceae</taxon>
        <taxon>Millerozyma</taxon>
    </lineage>
</organism>
<dbReference type="FunCoup" id="G8Y8Q4">
    <property type="interactions" value="133"/>
</dbReference>
<proteinExistence type="predicted"/>
<evidence type="ECO:0000313" key="2">
    <source>
        <dbReference type="EMBL" id="CCE83818.1"/>
    </source>
</evidence>
<reference evidence="4" key="2">
    <citation type="journal article" date="2012" name="G3 (Bethesda)">
        <title>Pichia sorbitophila, an interspecies yeast hybrid reveals early steps of genome resolution following polyploidization.</title>
        <authorList>
            <person name="Leh Louis V."/>
            <person name="Despons L."/>
            <person name="Friedrich A."/>
            <person name="Martin T."/>
            <person name="Durrens P."/>
            <person name="Casaregola S."/>
            <person name="Neuveglise C."/>
            <person name="Fairhead C."/>
            <person name="Marck C."/>
            <person name="Cruz J.A."/>
            <person name="Straub M.L."/>
            <person name="Kugler V."/>
            <person name="Sacerdot C."/>
            <person name="Uzunov Z."/>
            <person name="Thierry A."/>
            <person name="Weiss S."/>
            <person name="Bleykasten C."/>
            <person name="De Montigny J."/>
            <person name="Jacques N."/>
            <person name="Jung P."/>
            <person name="Lemaire M."/>
            <person name="Mallet S."/>
            <person name="Morel G."/>
            <person name="Richard G.F."/>
            <person name="Sarkar A."/>
            <person name="Savel G."/>
            <person name="Schacherer J."/>
            <person name="Seret M.L."/>
            <person name="Talla E."/>
            <person name="Samson G."/>
            <person name="Jubin C."/>
            <person name="Poulain J."/>
            <person name="Vacherie B."/>
            <person name="Barbe V."/>
            <person name="Pelletier E."/>
            <person name="Sherman D.J."/>
            <person name="Westhof E."/>
            <person name="Weissenbach J."/>
            <person name="Baret P.V."/>
            <person name="Wincker P."/>
            <person name="Gaillardin C."/>
            <person name="Dujon B."/>
            <person name="Souciet J.L."/>
        </authorList>
    </citation>
    <scope>NUCLEOTIDE SEQUENCE [LARGE SCALE GENOMIC DNA]</scope>
    <source>
        <strain evidence="4">ATCC MYA-4447 / BCRC 22081 / CBS 7064 / NBRC 10061 / NRRL Y-12695</strain>
    </source>
</reference>
<dbReference type="InterPro" id="IPR032675">
    <property type="entry name" value="LRR_dom_sf"/>
</dbReference>
<accession>G8Y8Q4</accession>
<dbReference type="EMBL" id="FO082048">
    <property type="protein sequence ID" value="CCE84849.1"/>
    <property type="molecule type" value="Genomic_DNA"/>
</dbReference>
<dbReference type="AlphaFoldDB" id="G8Y8Q4"/>
<reference evidence="2" key="1">
    <citation type="submission" date="2011-10" db="EMBL/GenBank/DDBJ databases">
        <authorList>
            <person name="Genoscope - CEA"/>
        </authorList>
    </citation>
    <scope>NUCLEOTIDE SEQUENCE</scope>
</reference>
<dbReference type="OrthoDB" id="9994419at2759"/>
<dbReference type="InParanoid" id="G8Y8Q4"/>
<protein>
    <submittedName>
        <fullName evidence="2">Piso0_004407 protein</fullName>
    </submittedName>
</protein>
<evidence type="ECO:0000313" key="3">
    <source>
        <dbReference type="EMBL" id="CCE84849.1"/>
    </source>
</evidence>
<feature type="region of interest" description="Disordered" evidence="1">
    <location>
        <begin position="25"/>
        <end position="54"/>
    </location>
</feature>
<evidence type="ECO:0000256" key="1">
    <source>
        <dbReference type="SAM" id="MobiDB-lite"/>
    </source>
</evidence>
<dbReference type="Gene3D" id="3.80.10.10">
    <property type="entry name" value="Ribonuclease Inhibitor"/>
    <property type="match status" value="1"/>
</dbReference>
<dbReference type="Proteomes" id="UP000005222">
    <property type="component" value="Chromosome K"/>
</dbReference>
<dbReference type="STRING" id="559304.G8Y8Q4"/>
<keyword evidence="4" id="KW-1185">Reference proteome</keyword>
<name>G8Y8Q4_PICSO</name>
<dbReference type="HOGENOM" id="CLU_015160_1_0_1"/>
<dbReference type="Proteomes" id="UP000005222">
    <property type="component" value="Chromosome L"/>
</dbReference>
<dbReference type="EMBL" id="FO082049">
    <property type="protein sequence ID" value="CCE83818.1"/>
    <property type="molecule type" value="Genomic_DNA"/>
</dbReference>
<dbReference type="SUPFAM" id="SSF52047">
    <property type="entry name" value="RNI-like"/>
    <property type="match status" value="1"/>
</dbReference>